<protein>
    <recommendedName>
        <fullName evidence="3">Sulfotransferase domain-containing protein</fullName>
    </recommendedName>
</protein>
<dbReference type="Gene3D" id="3.40.50.300">
    <property type="entry name" value="P-loop containing nucleotide triphosphate hydrolases"/>
    <property type="match status" value="1"/>
</dbReference>
<evidence type="ECO:0000313" key="1">
    <source>
        <dbReference type="EnsemblProtists" id="EOD07426"/>
    </source>
</evidence>
<proteinExistence type="predicted"/>
<evidence type="ECO:0000313" key="2">
    <source>
        <dbReference type="Proteomes" id="UP000013827"/>
    </source>
</evidence>
<dbReference type="HOGENOM" id="CLU_701018_0_0_1"/>
<organism evidence="1 2">
    <name type="scientific">Emiliania huxleyi (strain CCMP1516)</name>
    <dbReference type="NCBI Taxonomy" id="280463"/>
    <lineage>
        <taxon>Eukaryota</taxon>
        <taxon>Haptista</taxon>
        <taxon>Haptophyta</taxon>
        <taxon>Prymnesiophyceae</taxon>
        <taxon>Isochrysidales</taxon>
        <taxon>Noelaerhabdaceae</taxon>
        <taxon>Emiliania</taxon>
    </lineage>
</organism>
<accession>A0A0D3I841</accession>
<dbReference type="InterPro" id="IPR027417">
    <property type="entry name" value="P-loop_NTPase"/>
</dbReference>
<dbReference type="PANTHER" id="PTHR33844:SF1">
    <property type="entry name" value="SULFOTRANSFERASE DOMAIN-CONTAINING PROTEIN"/>
    <property type="match status" value="1"/>
</dbReference>
<reference evidence="1" key="2">
    <citation type="submission" date="2024-10" db="UniProtKB">
        <authorList>
            <consortium name="EnsemblProtists"/>
        </authorList>
    </citation>
    <scope>IDENTIFICATION</scope>
</reference>
<dbReference type="PANTHER" id="PTHR33844">
    <property type="entry name" value="SULFOTRANSFER_1 DOMAIN-CONTAINING PROTEIN"/>
    <property type="match status" value="1"/>
</dbReference>
<dbReference type="EnsemblProtists" id="EOD07534">
    <property type="protein sequence ID" value="EOD07534"/>
    <property type="gene ID" value="EMIHUDRAFT_218512"/>
</dbReference>
<dbReference type="EnsemblProtists" id="EOD07426">
    <property type="protein sequence ID" value="EOD07426"/>
    <property type="gene ID" value="EMIHUDRAFT_249522"/>
</dbReference>
<dbReference type="RefSeq" id="XP_005759855.1">
    <property type="nucleotide sequence ID" value="XM_005759798.1"/>
</dbReference>
<sequence>MPVERRVVVYELLSAQISRHQWTRPAGLDRLQWDRPSASAQGGLLEFELDAILTGTAVADVMPFCLDVPNGRLILLEVDSLAKVHAAPFEDRAVPLHATGRVFALPFAEAERWASAVTPPRAVFVWSVGRCGSTCLHRLLCAAGVGCVSEPCWFDDLCRMRMSGNPPSKELVRALHLIHWASARRLFPKATAFAMKPKSYGHQLLVTVAAAFPAASHLFVYRDARQVVGSFGRHYALQQASGAPERAPPCPLRMRSAHVAAALRTHAPPPSLPALAVSFGADWADAMAHWKDEAAALTGGRTLRFDELRASGGQERLFASLLRWAGVPVETRTLDAMRDAAARDSQEGHIMAGAADAEKRFLSDESAAALVCWLRTLSGLDADAVLPGSLLASC</sequence>
<evidence type="ECO:0008006" key="3">
    <source>
        <dbReference type="Google" id="ProtNLM"/>
    </source>
</evidence>
<reference evidence="2" key="1">
    <citation type="journal article" date="2013" name="Nature">
        <title>Pan genome of the phytoplankton Emiliania underpins its global distribution.</title>
        <authorList>
            <person name="Read B.A."/>
            <person name="Kegel J."/>
            <person name="Klute M.J."/>
            <person name="Kuo A."/>
            <person name="Lefebvre S.C."/>
            <person name="Maumus F."/>
            <person name="Mayer C."/>
            <person name="Miller J."/>
            <person name="Monier A."/>
            <person name="Salamov A."/>
            <person name="Young J."/>
            <person name="Aguilar M."/>
            <person name="Claverie J.M."/>
            <person name="Frickenhaus S."/>
            <person name="Gonzalez K."/>
            <person name="Herman E.K."/>
            <person name="Lin Y.C."/>
            <person name="Napier J."/>
            <person name="Ogata H."/>
            <person name="Sarno A.F."/>
            <person name="Shmutz J."/>
            <person name="Schroeder D."/>
            <person name="de Vargas C."/>
            <person name="Verret F."/>
            <person name="von Dassow P."/>
            <person name="Valentin K."/>
            <person name="Van de Peer Y."/>
            <person name="Wheeler G."/>
            <person name="Dacks J.B."/>
            <person name="Delwiche C.F."/>
            <person name="Dyhrman S.T."/>
            <person name="Glockner G."/>
            <person name="John U."/>
            <person name="Richards T."/>
            <person name="Worden A.Z."/>
            <person name="Zhang X."/>
            <person name="Grigoriev I.V."/>
            <person name="Allen A.E."/>
            <person name="Bidle K."/>
            <person name="Borodovsky M."/>
            <person name="Bowler C."/>
            <person name="Brownlee C."/>
            <person name="Cock J.M."/>
            <person name="Elias M."/>
            <person name="Gladyshev V.N."/>
            <person name="Groth M."/>
            <person name="Guda C."/>
            <person name="Hadaegh A."/>
            <person name="Iglesias-Rodriguez M.D."/>
            <person name="Jenkins J."/>
            <person name="Jones B.M."/>
            <person name="Lawson T."/>
            <person name="Leese F."/>
            <person name="Lindquist E."/>
            <person name="Lobanov A."/>
            <person name="Lomsadze A."/>
            <person name="Malik S.B."/>
            <person name="Marsh M.E."/>
            <person name="Mackinder L."/>
            <person name="Mock T."/>
            <person name="Mueller-Roeber B."/>
            <person name="Pagarete A."/>
            <person name="Parker M."/>
            <person name="Probert I."/>
            <person name="Quesneville H."/>
            <person name="Raines C."/>
            <person name="Rensing S.A."/>
            <person name="Riano-Pachon D.M."/>
            <person name="Richier S."/>
            <person name="Rokitta S."/>
            <person name="Shiraiwa Y."/>
            <person name="Soanes D.M."/>
            <person name="van der Giezen M."/>
            <person name="Wahlund T.M."/>
            <person name="Williams B."/>
            <person name="Wilson W."/>
            <person name="Wolfe G."/>
            <person name="Wurch L.L."/>
        </authorList>
    </citation>
    <scope>NUCLEOTIDE SEQUENCE</scope>
</reference>
<dbReference type="Proteomes" id="UP000013827">
    <property type="component" value="Unassembled WGS sequence"/>
</dbReference>
<dbReference type="GeneID" id="17253684"/>
<dbReference type="RefSeq" id="XP_005759963.1">
    <property type="nucleotide sequence ID" value="XM_005759906.1"/>
</dbReference>
<dbReference type="AlphaFoldDB" id="A0A0D3I841"/>
<dbReference type="KEGG" id="ehx:EMIHUDRAFT_218512"/>
<name>A0A0D3I841_EMIH1</name>
<keyword evidence="2" id="KW-1185">Reference proteome</keyword>
<dbReference type="KEGG" id="ehx:EMIHUDRAFT_249522"/>
<dbReference type="GeneID" id="17253578"/>
<dbReference type="PaxDb" id="2903-EOD07426"/>
<dbReference type="SUPFAM" id="SSF52540">
    <property type="entry name" value="P-loop containing nucleoside triphosphate hydrolases"/>
    <property type="match status" value="1"/>
</dbReference>